<dbReference type="AlphaFoldDB" id="A0AAV4SBQ2"/>
<reference evidence="2 3" key="1">
    <citation type="submission" date="2021-06" db="EMBL/GenBank/DDBJ databases">
        <title>Caerostris extrusa draft genome.</title>
        <authorList>
            <person name="Kono N."/>
            <person name="Arakawa K."/>
        </authorList>
    </citation>
    <scope>NUCLEOTIDE SEQUENCE [LARGE SCALE GENOMIC DNA]</scope>
</reference>
<gene>
    <name evidence="2" type="ORF">CEXT_381511</name>
</gene>
<keyword evidence="1" id="KW-0472">Membrane</keyword>
<accession>A0AAV4SBQ2</accession>
<evidence type="ECO:0000313" key="3">
    <source>
        <dbReference type="Proteomes" id="UP001054945"/>
    </source>
</evidence>
<evidence type="ECO:0000313" key="2">
    <source>
        <dbReference type="EMBL" id="GIY29817.1"/>
    </source>
</evidence>
<evidence type="ECO:0000256" key="1">
    <source>
        <dbReference type="SAM" id="Phobius"/>
    </source>
</evidence>
<keyword evidence="1" id="KW-0812">Transmembrane</keyword>
<name>A0AAV4SBQ2_CAEEX</name>
<dbReference type="EMBL" id="BPLR01009133">
    <property type="protein sequence ID" value="GIY29817.1"/>
    <property type="molecule type" value="Genomic_DNA"/>
</dbReference>
<proteinExistence type="predicted"/>
<protein>
    <submittedName>
        <fullName evidence="2">Uncharacterized protein</fullName>
    </submittedName>
</protein>
<organism evidence="2 3">
    <name type="scientific">Caerostris extrusa</name>
    <name type="common">Bark spider</name>
    <name type="synonym">Caerostris bankana</name>
    <dbReference type="NCBI Taxonomy" id="172846"/>
    <lineage>
        <taxon>Eukaryota</taxon>
        <taxon>Metazoa</taxon>
        <taxon>Ecdysozoa</taxon>
        <taxon>Arthropoda</taxon>
        <taxon>Chelicerata</taxon>
        <taxon>Arachnida</taxon>
        <taxon>Araneae</taxon>
        <taxon>Araneomorphae</taxon>
        <taxon>Entelegynae</taxon>
        <taxon>Araneoidea</taxon>
        <taxon>Araneidae</taxon>
        <taxon>Caerostris</taxon>
    </lineage>
</organism>
<comment type="caution">
    <text evidence="2">The sequence shown here is derived from an EMBL/GenBank/DDBJ whole genome shotgun (WGS) entry which is preliminary data.</text>
</comment>
<sequence>MIFLCLYKKALESKGSQSPDKKKMHKHKSKHTRSAWWLANRSLRHCRFANTACWALSCALLRTHTQNYFWQSQISMETQSPKQFLYYYRHYVPLLIGKGQFVVLMMLMSLLGVLLGLCRRLQRNNVPRLHVN</sequence>
<feature type="transmembrane region" description="Helical" evidence="1">
    <location>
        <begin position="99"/>
        <end position="118"/>
    </location>
</feature>
<keyword evidence="3" id="KW-1185">Reference proteome</keyword>
<keyword evidence="1" id="KW-1133">Transmembrane helix</keyword>
<dbReference type="Proteomes" id="UP001054945">
    <property type="component" value="Unassembled WGS sequence"/>
</dbReference>